<dbReference type="EMBL" id="CBTN010000067">
    <property type="protein sequence ID" value="CDH59273.1"/>
    <property type="molecule type" value="Genomic_DNA"/>
</dbReference>
<reference evidence="1" key="1">
    <citation type="submission" date="2013-08" db="EMBL/GenBank/DDBJ databases">
        <title>Gene expansion shapes genome architecture in the human pathogen Lichtheimia corymbifera: an evolutionary genomics analysis in the ancient terrestrial Mucorales (Mucoromycotina).</title>
        <authorList>
            <person name="Schwartze V.U."/>
            <person name="Winter S."/>
            <person name="Shelest E."/>
            <person name="Marcet-Houben M."/>
            <person name="Horn F."/>
            <person name="Wehner S."/>
            <person name="Hoffmann K."/>
            <person name="Riege K."/>
            <person name="Sammeth M."/>
            <person name="Nowrousian M."/>
            <person name="Valiante V."/>
            <person name="Linde J."/>
            <person name="Jacobsen I.D."/>
            <person name="Marz M."/>
            <person name="Brakhage A.A."/>
            <person name="Gabaldon T."/>
            <person name="Bocker S."/>
            <person name="Voigt K."/>
        </authorList>
    </citation>
    <scope>NUCLEOTIDE SEQUENCE [LARGE SCALE GENOMIC DNA]</scope>
    <source>
        <strain evidence="1">FSU 9682</strain>
    </source>
</reference>
<comment type="caution">
    <text evidence="1">The sequence shown here is derived from an EMBL/GenBank/DDBJ whole genome shotgun (WGS) entry which is preliminary data.</text>
</comment>
<name>A0A068SA88_9FUNG</name>
<dbReference type="VEuPathDB" id="FungiDB:LCOR_10098.1"/>
<organism evidence="1 2">
    <name type="scientific">Lichtheimia corymbifera JMRC:FSU:9682</name>
    <dbReference type="NCBI Taxonomy" id="1263082"/>
    <lineage>
        <taxon>Eukaryota</taxon>
        <taxon>Fungi</taxon>
        <taxon>Fungi incertae sedis</taxon>
        <taxon>Mucoromycota</taxon>
        <taxon>Mucoromycotina</taxon>
        <taxon>Mucoromycetes</taxon>
        <taxon>Mucorales</taxon>
        <taxon>Lichtheimiaceae</taxon>
        <taxon>Lichtheimia</taxon>
    </lineage>
</organism>
<sequence length="81" mass="8848">MLLEGRLQRWIVGMINSICDEKIIAFAAICALWHAEGVTVDPSEGKLGVQLHCDYSHSLVATLFLHTRGFLAQVIVGGNGR</sequence>
<dbReference type="AlphaFoldDB" id="A0A068SA88"/>
<dbReference type="Proteomes" id="UP000027586">
    <property type="component" value="Unassembled WGS sequence"/>
</dbReference>
<evidence type="ECO:0000313" key="2">
    <source>
        <dbReference type="Proteomes" id="UP000027586"/>
    </source>
</evidence>
<dbReference type="OrthoDB" id="2282679at2759"/>
<evidence type="ECO:0000313" key="1">
    <source>
        <dbReference type="EMBL" id="CDH59273.1"/>
    </source>
</evidence>
<gene>
    <name evidence="1" type="ORF">LCOR_10098.1</name>
</gene>
<accession>A0A068SA88</accession>
<proteinExistence type="predicted"/>
<protein>
    <submittedName>
        <fullName evidence="1">Uncharacterized protein</fullName>
    </submittedName>
</protein>
<keyword evidence="2" id="KW-1185">Reference proteome</keyword>